<dbReference type="SUPFAM" id="SSF46626">
    <property type="entry name" value="Cytochrome c"/>
    <property type="match status" value="1"/>
</dbReference>
<evidence type="ECO:0000256" key="5">
    <source>
        <dbReference type="ARBA" id="ARBA00022837"/>
    </source>
</evidence>
<evidence type="ECO:0000256" key="1">
    <source>
        <dbReference type="ARBA" id="ARBA00008156"/>
    </source>
</evidence>
<evidence type="ECO:0000313" key="17">
    <source>
        <dbReference type="Proteomes" id="UP000234845"/>
    </source>
</evidence>
<dbReference type="GO" id="GO:0005509">
    <property type="term" value="F:calcium ion binding"/>
    <property type="evidence" value="ECO:0007669"/>
    <property type="project" value="InterPro"/>
</dbReference>
<comment type="cofactor">
    <cofactor evidence="12">
        <name>Ca(2+)</name>
        <dbReference type="ChEBI" id="CHEBI:29108"/>
    </cofactor>
    <text evidence="12">Binds 1 Ca(2+) ion per subunit.</text>
</comment>
<keyword evidence="8 12" id="KW-0408">Iron</keyword>
<dbReference type="SMART" id="SM00564">
    <property type="entry name" value="PQQ"/>
    <property type="match status" value="5"/>
</dbReference>
<keyword evidence="17" id="KW-1185">Reference proteome</keyword>
<evidence type="ECO:0000256" key="14">
    <source>
        <dbReference type="SAM" id="SignalP"/>
    </source>
</evidence>
<feature type="binding site" evidence="11">
    <location>
        <position position="341"/>
    </location>
    <ligand>
        <name>pyrroloquinoline quinone</name>
        <dbReference type="ChEBI" id="CHEBI:58442"/>
    </ligand>
</feature>
<dbReference type="InterPro" id="IPR002372">
    <property type="entry name" value="PQQ_rpt_dom"/>
</dbReference>
<keyword evidence="3 12" id="KW-0479">Metal-binding</keyword>
<dbReference type="InterPro" id="IPR009056">
    <property type="entry name" value="Cyt_c-like_dom"/>
</dbReference>
<dbReference type="GO" id="GO:0016614">
    <property type="term" value="F:oxidoreductase activity, acting on CH-OH group of donors"/>
    <property type="evidence" value="ECO:0007669"/>
    <property type="project" value="InterPro"/>
</dbReference>
<feature type="binding site" description="axial binding residue" evidence="12">
    <location>
        <position position="619"/>
    </location>
    <ligand>
        <name>heme c</name>
        <dbReference type="ChEBI" id="CHEBI:61717"/>
    </ligand>
    <ligandPart>
        <name>Fe</name>
        <dbReference type="ChEBI" id="CHEBI:18248"/>
    </ligandPart>
</feature>
<feature type="binding site" description="covalent" evidence="11">
    <location>
        <position position="615"/>
    </location>
    <ligand>
        <name>heme c</name>
        <dbReference type="ChEBI" id="CHEBI:61717"/>
    </ligand>
</feature>
<dbReference type="AlphaFoldDB" id="A0A2N5Y735"/>
<evidence type="ECO:0000256" key="2">
    <source>
        <dbReference type="ARBA" id="ARBA00022617"/>
    </source>
</evidence>
<evidence type="ECO:0000256" key="10">
    <source>
        <dbReference type="PIRSR" id="PIRSR617512-1"/>
    </source>
</evidence>
<evidence type="ECO:0000256" key="6">
    <source>
        <dbReference type="ARBA" id="ARBA00022891"/>
    </source>
</evidence>
<comment type="cofactor">
    <cofactor evidence="11">
        <name>heme c</name>
        <dbReference type="ChEBI" id="CHEBI:61717"/>
    </cofactor>
    <text evidence="11">Binds 1 heme c group per subunit.</text>
</comment>
<keyword evidence="7" id="KW-0560">Oxidoreductase</keyword>
<evidence type="ECO:0000256" key="7">
    <source>
        <dbReference type="ARBA" id="ARBA00023002"/>
    </source>
</evidence>
<reference evidence="17" key="1">
    <citation type="submission" date="2017-11" db="EMBL/GenBank/DDBJ databases">
        <title>The draft genome sequence of Chromatocurvus sp. F02.</title>
        <authorList>
            <person name="Du Z.-J."/>
            <person name="Chang Y.-Q."/>
        </authorList>
    </citation>
    <scope>NUCLEOTIDE SEQUENCE [LARGE SCALE GENOMIC DNA]</scope>
    <source>
        <strain evidence="17">F02</strain>
    </source>
</reference>
<feature type="binding site" description="covalent" evidence="11">
    <location>
        <position position="618"/>
    </location>
    <ligand>
        <name>heme c</name>
        <dbReference type="ChEBI" id="CHEBI:61717"/>
    </ligand>
</feature>
<evidence type="ECO:0000313" key="16">
    <source>
        <dbReference type="EMBL" id="PLW84197.1"/>
    </source>
</evidence>
<feature type="active site" description="Proton acceptor" evidence="10">
    <location>
        <position position="314"/>
    </location>
</feature>
<dbReference type="GO" id="GO:0009055">
    <property type="term" value="F:electron transfer activity"/>
    <property type="evidence" value="ECO:0007669"/>
    <property type="project" value="InterPro"/>
</dbReference>
<feature type="binding site" evidence="11">
    <location>
        <position position="79"/>
    </location>
    <ligand>
        <name>pyrroloquinoline quinone</name>
        <dbReference type="ChEBI" id="CHEBI:58442"/>
    </ligand>
</feature>
<dbReference type="RefSeq" id="WP_101519833.1">
    <property type="nucleotide sequence ID" value="NZ_PKLZ01000001.1"/>
</dbReference>
<dbReference type="OrthoDB" id="9794322at2"/>
<dbReference type="InterPro" id="IPR011047">
    <property type="entry name" value="Quinoprotein_ADH-like_sf"/>
</dbReference>
<name>A0A2N5Y735_9GAMM</name>
<feature type="binding site" evidence="11">
    <location>
        <position position="175"/>
    </location>
    <ligand>
        <name>pyrroloquinoline quinone</name>
        <dbReference type="ChEBI" id="CHEBI:58442"/>
    </ligand>
</feature>
<dbReference type="InterPro" id="IPR018391">
    <property type="entry name" value="PQQ_b-propeller_rpt"/>
</dbReference>
<proteinExistence type="inferred from homology"/>
<feature type="binding site" evidence="12">
    <location>
        <position position="269"/>
    </location>
    <ligand>
        <name>Ca(2+)</name>
        <dbReference type="ChEBI" id="CHEBI:29108"/>
    </ligand>
</feature>
<feature type="binding site" evidence="11">
    <location>
        <position position="131"/>
    </location>
    <ligand>
        <name>pyrroloquinoline quinone</name>
        <dbReference type="ChEBI" id="CHEBI:58442"/>
    </ligand>
</feature>
<evidence type="ECO:0000256" key="3">
    <source>
        <dbReference type="ARBA" id="ARBA00022723"/>
    </source>
</evidence>
<evidence type="ECO:0000259" key="15">
    <source>
        <dbReference type="PROSITE" id="PS51007"/>
    </source>
</evidence>
<comment type="cofactor">
    <cofactor evidence="11">
        <name>pyrroloquinoline quinone</name>
        <dbReference type="ChEBI" id="CHEBI:58442"/>
    </cofactor>
    <text evidence="11">Binds 1 PQQ group per subunit.</text>
</comment>
<dbReference type="EMBL" id="PKLZ01000001">
    <property type="protein sequence ID" value="PLW84197.1"/>
    <property type="molecule type" value="Genomic_DNA"/>
</dbReference>
<dbReference type="Pfam" id="PF01011">
    <property type="entry name" value="PQQ"/>
    <property type="match status" value="2"/>
</dbReference>
<keyword evidence="4 14" id="KW-0732">Signal</keyword>
<evidence type="ECO:0000256" key="4">
    <source>
        <dbReference type="ARBA" id="ARBA00022729"/>
    </source>
</evidence>
<dbReference type="PANTHER" id="PTHR32303">
    <property type="entry name" value="QUINOPROTEIN ALCOHOL DEHYDROGENASE (CYTOCHROME C)"/>
    <property type="match status" value="1"/>
</dbReference>
<dbReference type="InterPro" id="IPR036909">
    <property type="entry name" value="Cyt_c-like_dom_sf"/>
</dbReference>
<keyword evidence="5 12" id="KW-0106">Calcium</keyword>
<evidence type="ECO:0000256" key="12">
    <source>
        <dbReference type="PIRSR" id="PIRSR617512-3"/>
    </source>
</evidence>
<protein>
    <submittedName>
        <fullName evidence="16">PQQ-dependent dehydrogenase, methanol/ethanol family</fullName>
    </submittedName>
</protein>
<feature type="signal peptide" evidence="14">
    <location>
        <begin position="1"/>
        <end position="20"/>
    </location>
</feature>
<dbReference type="SUPFAM" id="SSF50998">
    <property type="entry name" value="Quinoprotein alcohol dehydrogenase-like"/>
    <property type="match status" value="1"/>
</dbReference>
<organism evidence="16 17">
    <name type="scientific">Kineobactrum sediminis</name>
    <dbReference type="NCBI Taxonomy" id="1905677"/>
    <lineage>
        <taxon>Bacteria</taxon>
        <taxon>Pseudomonadati</taxon>
        <taxon>Pseudomonadota</taxon>
        <taxon>Gammaproteobacteria</taxon>
        <taxon>Cellvibrionales</taxon>
        <taxon>Halieaceae</taxon>
        <taxon>Kineobactrum</taxon>
    </lineage>
</organism>
<comment type="similarity">
    <text evidence="1">Belongs to the bacterial PQQ dehydrogenase family.</text>
</comment>
<dbReference type="Pfam" id="PF13442">
    <property type="entry name" value="Cytochrome_CBB3"/>
    <property type="match status" value="1"/>
</dbReference>
<feature type="binding site" evidence="12">
    <location>
        <position position="193"/>
    </location>
    <ligand>
        <name>Ca(2+)</name>
        <dbReference type="ChEBI" id="CHEBI:29108"/>
    </ligand>
</feature>
<keyword evidence="6 11" id="KW-0634">PQQ</keyword>
<keyword evidence="2 11" id="KW-0349">Heme</keyword>
<feature type="chain" id="PRO_5014672456" evidence="14">
    <location>
        <begin position="21"/>
        <end position="717"/>
    </location>
</feature>
<dbReference type="NCBIfam" id="TIGR03075">
    <property type="entry name" value="PQQ_enz_alc_DH"/>
    <property type="match status" value="1"/>
</dbReference>
<dbReference type="PROSITE" id="PS51007">
    <property type="entry name" value="CYTC"/>
    <property type="match status" value="1"/>
</dbReference>
<dbReference type="InterPro" id="IPR017512">
    <property type="entry name" value="PQQ_MeOH/EtOH_DH"/>
</dbReference>
<dbReference type="Gene3D" id="1.10.760.10">
    <property type="entry name" value="Cytochrome c-like domain"/>
    <property type="match status" value="1"/>
</dbReference>
<dbReference type="CDD" id="cd10279">
    <property type="entry name" value="PQQ_ADH_II"/>
    <property type="match status" value="1"/>
</dbReference>
<evidence type="ECO:0000256" key="9">
    <source>
        <dbReference type="ARBA" id="ARBA00023157"/>
    </source>
</evidence>
<accession>A0A2N5Y735</accession>
<feature type="binding site" evidence="11">
    <location>
        <position position="249"/>
    </location>
    <ligand>
        <name>pyrroloquinoline quinone</name>
        <dbReference type="ChEBI" id="CHEBI:58442"/>
    </ligand>
</feature>
<dbReference type="Proteomes" id="UP000234845">
    <property type="component" value="Unassembled WGS sequence"/>
</dbReference>
<evidence type="ECO:0000256" key="11">
    <source>
        <dbReference type="PIRSR" id="PIRSR617512-2"/>
    </source>
</evidence>
<dbReference type="GO" id="GO:0016020">
    <property type="term" value="C:membrane"/>
    <property type="evidence" value="ECO:0007669"/>
    <property type="project" value="InterPro"/>
</dbReference>
<dbReference type="Gene3D" id="2.140.10.10">
    <property type="entry name" value="Quinoprotein alcohol dehydrogenase-like superfamily"/>
    <property type="match status" value="1"/>
</dbReference>
<gene>
    <name evidence="16" type="ORF">CWI75_02295</name>
</gene>
<dbReference type="GO" id="GO:0020037">
    <property type="term" value="F:heme binding"/>
    <property type="evidence" value="ECO:0007669"/>
    <property type="project" value="InterPro"/>
</dbReference>
<evidence type="ECO:0000256" key="8">
    <source>
        <dbReference type="ARBA" id="ARBA00023004"/>
    </source>
</evidence>
<comment type="caution">
    <text evidence="16">The sequence shown here is derived from an EMBL/GenBank/DDBJ whole genome shotgun (WGS) entry which is preliminary data.</text>
</comment>
<keyword evidence="9 13" id="KW-1015">Disulfide bond</keyword>
<feature type="disulfide bond" evidence="13">
    <location>
        <begin position="125"/>
        <end position="126"/>
    </location>
</feature>
<feature type="domain" description="Cytochrome c" evidence="15">
    <location>
        <begin position="602"/>
        <end position="680"/>
    </location>
</feature>
<evidence type="ECO:0000256" key="13">
    <source>
        <dbReference type="PIRSR" id="PIRSR617512-4"/>
    </source>
</evidence>
<feature type="binding site" evidence="11">
    <location>
        <begin position="401"/>
        <end position="402"/>
    </location>
    <ligand>
        <name>pyrroloquinoline quinone</name>
        <dbReference type="ChEBI" id="CHEBI:58442"/>
    </ligand>
</feature>
<feature type="binding site" description="axial binding residue" evidence="12">
    <location>
        <position position="657"/>
    </location>
    <ligand>
        <name>heme c</name>
        <dbReference type="ChEBI" id="CHEBI:61717"/>
    </ligand>
    <ligandPart>
        <name>Fe</name>
        <dbReference type="ChEBI" id="CHEBI:18248"/>
    </ligandPart>
</feature>
<feature type="binding site" evidence="12">
    <location>
        <position position="314"/>
    </location>
    <ligand>
        <name>Ca(2+)</name>
        <dbReference type="ChEBI" id="CHEBI:29108"/>
    </ligand>
</feature>
<sequence>MRHALLSAALLYLASAIAIAAPVSEERLLAAHEEGDNWLSHGRTYSEQRFSPLAQVHDGNVDQLGLAWFFETDTHLGMEATPLVIDGVLYISGAWNTVWALDAKSGQRLWKFDPEIPREKSISACCGVINRGLAAWGDALYIGTLDGRLIAIDRATGEQLWSQQTTDPDQPYSITGAPRVAKGKVFIGNGGSEFGIRGYVSAYDADTGEFAWRFYTVPGNPADGFESEAMERAAATWSGEWWRQGGGGTVWDSIVYDPELDQLYIGVGNGAPHNRRIRSPGGGDNLFLSSIVALDPDTGDYLWHYQEVPAESWDYTATQQITLAEIPWEGAARKVILHAPKAGFVYVIDRASGKLLSAEPFTTVTWASHYDLETGRPAEVPGQDYDGKAAMVYPSAMGGHNWHPMAYSPDTGLMYIPELDMGMLYDEIEPVDYRHLKRHFNTGYKLNHDGYSQRFTQALLEHLPKASLLAWDPVKQEAAWKLPHPNIHNGGVLATAGNLVFQGTSDGRMLAVQADNGEPLWSFATDNSVMAGPVSYRVDGEQYIAVAVGRGGALTMNTGRSYPTGNPNNRIMAFKLNGSAALPQTPEVARLEPPQRLDVSATDLAEGRQLFNRYCARCHGADVSGDGSIPDLRNLEPVWHENFEAVVLEGLMEEAGMPHFADVLDKDQTRKIHAYIIERSHEDFNLRQETGWLQSLRDFGADISARALAWFIRFTTG</sequence>